<keyword evidence="2" id="KW-0347">Helicase</keyword>
<feature type="compositionally biased region" description="Gly residues" evidence="1">
    <location>
        <begin position="16"/>
        <end position="53"/>
    </location>
</feature>
<comment type="caution">
    <text evidence="2">The sequence shown here is derived from an EMBL/GenBank/DDBJ whole genome shotgun (WGS) entry which is preliminary data.</text>
</comment>
<sequence length="232" mass="25748">MSYDYHQNWGRDGGPRSSGGGYGGSYGGGHGGGHSGNRGSGGGGGGGGGGGRGGRGRHPGHLKGREIGLWYARKQGQKNKEAERQERAVVHMDERREEQIVQLLHSVQAKSDKDSEAQISWFAPEDHGYGTEAPAENKPNSVKKIEDQEKKLINQEKRPFRIRDKYIDRDSEYLLQENEPDVTLDQQLLEDLQKKKTDLRYIEMQVAERVAAERAESCGNGNSTGYQIRLQR</sequence>
<dbReference type="EMBL" id="JWIN03012027">
    <property type="protein sequence ID" value="KAB1251164.1"/>
    <property type="molecule type" value="Genomic_DNA"/>
</dbReference>
<evidence type="ECO:0000313" key="2">
    <source>
        <dbReference type="EMBL" id="KAB1251164.1"/>
    </source>
</evidence>
<name>A0A5N4BXK0_CAMDR</name>
<dbReference type="AlphaFoldDB" id="A0A5N4BXK0"/>
<accession>A0A5N4BXK0</accession>
<gene>
    <name evidence="2" type="ORF">Cadr_000031265</name>
</gene>
<protein>
    <submittedName>
        <fullName evidence="2">ATP-dependent DNA/RNA helicase DHX36</fullName>
    </submittedName>
</protein>
<keyword evidence="3" id="KW-1185">Reference proteome</keyword>
<keyword evidence="2" id="KW-0547">Nucleotide-binding</keyword>
<proteinExistence type="predicted"/>
<feature type="region of interest" description="Disordered" evidence="1">
    <location>
        <begin position="1"/>
        <end position="66"/>
    </location>
</feature>
<keyword evidence="2" id="KW-0378">Hydrolase</keyword>
<dbReference type="GO" id="GO:0004386">
    <property type="term" value="F:helicase activity"/>
    <property type="evidence" value="ECO:0007669"/>
    <property type="project" value="UniProtKB-KW"/>
</dbReference>
<evidence type="ECO:0000313" key="3">
    <source>
        <dbReference type="Proteomes" id="UP000299084"/>
    </source>
</evidence>
<reference evidence="2 3" key="1">
    <citation type="journal article" date="2019" name="Mol. Ecol. Resour.">
        <title>Improving Illumina assemblies with Hi-C and long reads: an example with the North African dromedary.</title>
        <authorList>
            <person name="Elbers J.P."/>
            <person name="Rogers M.F."/>
            <person name="Perelman P.L."/>
            <person name="Proskuryakova A.A."/>
            <person name="Serdyukova N.A."/>
            <person name="Johnson W.E."/>
            <person name="Horin P."/>
            <person name="Corander J."/>
            <person name="Murphy D."/>
            <person name="Burger P.A."/>
        </authorList>
    </citation>
    <scope>NUCLEOTIDE SEQUENCE [LARGE SCALE GENOMIC DNA]</scope>
    <source>
        <strain evidence="2">Drom800</strain>
        <tissue evidence="2">Blood</tissue>
    </source>
</reference>
<dbReference type="Proteomes" id="UP000299084">
    <property type="component" value="Unassembled WGS sequence"/>
</dbReference>
<organism evidence="2 3">
    <name type="scientific">Camelus dromedarius</name>
    <name type="common">Dromedary</name>
    <name type="synonym">Arabian camel</name>
    <dbReference type="NCBI Taxonomy" id="9838"/>
    <lineage>
        <taxon>Eukaryota</taxon>
        <taxon>Metazoa</taxon>
        <taxon>Chordata</taxon>
        <taxon>Craniata</taxon>
        <taxon>Vertebrata</taxon>
        <taxon>Euteleostomi</taxon>
        <taxon>Mammalia</taxon>
        <taxon>Eutheria</taxon>
        <taxon>Laurasiatheria</taxon>
        <taxon>Artiodactyla</taxon>
        <taxon>Tylopoda</taxon>
        <taxon>Camelidae</taxon>
        <taxon>Camelus</taxon>
    </lineage>
</organism>
<evidence type="ECO:0000256" key="1">
    <source>
        <dbReference type="SAM" id="MobiDB-lite"/>
    </source>
</evidence>
<keyword evidence="2" id="KW-0067">ATP-binding</keyword>